<accession>A0A402BAC8</accession>
<evidence type="ECO:0000256" key="1">
    <source>
        <dbReference type="SAM" id="MobiDB-lite"/>
    </source>
</evidence>
<sequence length="65" mass="7509">MEDTNTVERTTRSPEAQSSEIGDFKSDPSLKQEAVNVSFDFLAEFSKIVRHDRLEAGYFLYFCRV</sequence>
<dbReference type="EMBL" id="BIFT01000001">
    <property type="protein sequence ID" value="GCE28343.1"/>
    <property type="molecule type" value="Genomic_DNA"/>
</dbReference>
<organism evidence="2 3">
    <name type="scientific">Dictyobacter alpinus</name>
    <dbReference type="NCBI Taxonomy" id="2014873"/>
    <lineage>
        <taxon>Bacteria</taxon>
        <taxon>Bacillati</taxon>
        <taxon>Chloroflexota</taxon>
        <taxon>Ktedonobacteria</taxon>
        <taxon>Ktedonobacterales</taxon>
        <taxon>Dictyobacteraceae</taxon>
        <taxon>Dictyobacter</taxon>
    </lineage>
</organism>
<comment type="caution">
    <text evidence="2">The sequence shown here is derived from an EMBL/GenBank/DDBJ whole genome shotgun (WGS) entry which is preliminary data.</text>
</comment>
<evidence type="ECO:0000313" key="2">
    <source>
        <dbReference type="EMBL" id="GCE28343.1"/>
    </source>
</evidence>
<keyword evidence="3" id="KW-1185">Reference proteome</keyword>
<proteinExistence type="predicted"/>
<dbReference type="Proteomes" id="UP000287171">
    <property type="component" value="Unassembled WGS sequence"/>
</dbReference>
<protein>
    <submittedName>
        <fullName evidence="2">Uncharacterized protein</fullName>
    </submittedName>
</protein>
<name>A0A402BAC8_9CHLR</name>
<evidence type="ECO:0000313" key="3">
    <source>
        <dbReference type="Proteomes" id="UP000287171"/>
    </source>
</evidence>
<dbReference type="AlphaFoldDB" id="A0A402BAC8"/>
<gene>
    <name evidence="2" type="ORF">KDA_38270</name>
</gene>
<reference evidence="3" key="1">
    <citation type="submission" date="2018-12" db="EMBL/GenBank/DDBJ databases">
        <title>Tengunoibacter tsumagoiensis gen. nov., sp. nov., Dictyobacter kobayashii sp. nov., D. alpinus sp. nov., and D. joshuensis sp. nov. and description of Dictyobacteraceae fam. nov. within the order Ktedonobacterales isolated from Tengu-no-mugimeshi.</title>
        <authorList>
            <person name="Wang C.M."/>
            <person name="Zheng Y."/>
            <person name="Sakai Y."/>
            <person name="Toyoda A."/>
            <person name="Minakuchi Y."/>
            <person name="Abe K."/>
            <person name="Yokota A."/>
            <person name="Yabe S."/>
        </authorList>
    </citation>
    <scope>NUCLEOTIDE SEQUENCE [LARGE SCALE GENOMIC DNA]</scope>
    <source>
        <strain evidence="3">Uno16</strain>
    </source>
</reference>
<feature type="region of interest" description="Disordered" evidence="1">
    <location>
        <begin position="1"/>
        <end position="26"/>
    </location>
</feature>